<organism evidence="2 3">
    <name type="scientific">Tanacetum coccineum</name>
    <dbReference type="NCBI Taxonomy" id="301880"/>
    <lineage>
        <taxon>Eukaryota</taxon>
        <taxon>Viridiplantae</taxon>
        <taxon>Streptophyta</taxon>
        <taxon>Embryophyta</taxon>
        <taxon>Tracheophyta</taxon>
        <taxon>Spermatophyta</taxon>
        <taxon>Magnoliopsida</taxon>
        <taxon>eudicotyledons</taxon>
        <taxon>Gunneridae</taxon>
        <taxon>Pentapetalae</taxon>
        <taxon>asterids</taxon>
        <taxon>campanulids</taxon>
        <taxon>Asterales</taxon>
        <taxon>Asteraceae</taxon>
        <taxon>Asteroideae</taxon>
        <taxon>Anthemideae</taxon>
        <taxon>Anthemidinae</taxon>
        <taxon>Tanacetum</taxon>
    </lineage>
</organism>
<evidence type="ECO:0000313" key="2">
    <source>
        <dbReference type="EMBL" id="GJS56150.1"/>
    </source>
</evidence>
<dbReference type="Gene3D" id="3.30.420.10">
    <property type="entry name" value="Ribonuclease H-like superfamily/Ribonuclease H"/>
    <property type="match status" value="1"/>
</dbReference>
<feature type="region of interest" description="Disordered" evidence="1">
    <location>
        <begin position="190"/>
        <end position="213"/>
    </location>
</feature>
<feature type="compositionally biased region" description="Polar residues" evidence="1">
    <location>
        <begin position="147"/>
        <end position="165"/>
    </location>
</feature>
<feature type="compositionally biased region" description="Polar residues" evidence="1">
    <location>
        <begin position="192"/>
        <end position="213"/>
    </location>
</feature>
<gene>
    <name evidence="2" type="ORF">Tco_0629512</name>
</gene>
<evidence type="ECO:0000256" key="1">
    <source>
        <dbReference type="SAM" id="MobiDB-lite"/>
    </source>
</evidence>
<dbReference type="SUPFAM" id="SSF53098">
    <property type="entry name" value="Ribonuclease H-like"/>
    <property type="match status" value="1"/>
</dbReference>
<proteinExistence type="predicted"/>
<dbReference type="Proteomes" id="UP001151760">
    <property type="component" value="Unassembled WGS sequence"/>
</dbReference>
<accession>A0ABQ4WTD2</accession>
<dbReference type="InterPro" id="IPR036397">
    <property type="entry name" value="RNaseH_sf"/>
</dbReference>
<reference evidence="2" key="2">
    <citation type="submission" date="2022-01" db="EMBL/GenBank/DDBJ databases">
        <authorList>
            <person name="Yamashiro T."/>
            <person name="Shiraishi A."/>
            <person name="Satake H."/>
            <person name="Nakayama K."/>
        </authorList>
    </citation>
    <scope>NUCLEOTIDE SEQUENCE</scope>
</reference>
<dbReference type="EMBL" id="BQNB010008917">
    <property type="protein sequence ID" value="GJS56150.1"/>
    <property type="molecule type" value="Genomic_DNA"/>
</dbReference>
<dbReference type="InterPro" id="IPR012337">
    <property type="entry name" value="RNaseH-like_sf"/>
</dbReference>
<keyword evidence="3" id="KW-1185">Reference proteome</keyword>
<protein>
    <submittedName>
        <fullName evidence="2">Ty3-gypsy retrotransposon protein</fullName>
    </submittedName>
</protein>
<feature type="region of interest" description="Disordered" evidence="1">
    <location>
        <begin position="137"/>
        <end position="165"/>
    </location>
</feature>
<comment type="caution">
    <text evidence="2">The sequence shown here is derived from an EMBL/GenBank/DDBJ whole genome shotgun (WGS) entry which is preliminary data.</text>
</comment>
<name>A0ABQ4WTD2_9ASTR</name>
<reference evidence="2" key="1">
    <citation type="journal article" date="2022" name="Int. J. Mol. Sci.">
        <title>Draft Genome of Tanacetum Coccineum: Genomic Comparison of Closely Related Tanacetum-Family Plants.</title>
        <authorList>
            <person name="Yamashiro T."/>
            <person name="Shiraishi A."/>
            <person name="Nakayama K."/>
            <person name="Satake H."/>
        </authorList>
    </citation>
    <scope>NUCLEOTIDE SEQUENCE</scope>
</reference>
<evidence type="ECO:0000313" key="3">
    <source>
        <dbReference type="Proteomes" id="UP001151760"/>
    </source>
</evidence>
<sequence length="401" mass="44618">MFKLINNCYPEIVSCHRRKAPVVGTSLLYEDYVDTPLVEEQVVEERLLEEQVVEEQVVEEQASLFDVAGSREFDVGGSSQMNMGGSTQFCYMGRFHLVLFGTLGRVSVSQVKKVRQRKALVLSKRFSRLGRWFGLRENDIDSDPTEDSNVAPQTNKNAGTGSFVASQDNHNVSNATFAATQNVEDQIHPSAKQVQLSTEQDQPSADQNFADQQPQVEFAPAKSGALSRYYPQGSYQLVLSLRVLPNFEDMFIVEANALDVGIGAYKIDAINLVADALSRVYDEDGDVIAAFMALSQPLVSLVDDLSTGGLAAAFADTIRVDRFAKYAHFETLPASFNAPKVVEVFMDMVVKHHGIPKTIVLDRDPIFTDRQTKVVNRGLEQYLRAMVSDRLQHWVRLLPCA</sequence>